<keyword evidence="3" id="KW-1185">Reference proteome</keyword>
<dbReference type="InterPro" id="IPR013083">
    <property type="entry name" value="Znf_RING/FYVE/PHD"/>
</dbReference>
<feature type="compositionally biased region" description="Polar residues" evidence="1">
    <location>
        <begin position="50"/>
        <end position="79"/>
    </location>
</feature>
<evidence type="ECO:0000313" key="3">
    <source>
        <dbReference type="Proteomes" id="UP001632037"/>
    </source>
</evidence>
<feature type="region of interest" description="Disordered" evidence="1">
    <location>
        <begin position="1"/>
        <end position="79"/>
    </location>
</feature>
<accession>A0ABD3FLN5</accession>
<evidence type="ECO:0000256" key="1">
    <source>
        <dbReference type="SAM" id="MobiDB-lite"/>
    </source>
</evidence>
<comment type="caution">
    <text evidence="2">The sequence shown here is derived from an EMBL/GenBank/DDBJ whole genome shotgun (WGS) entry which is preliminary data.</text>
</comment>
<gene>
    <name evidence="2" type="ORF">V7S43_007492</name>
</gene>
<dbReference type="EMBL" id="JBIMZQ010000014">
    <property type="protein sequence ID" value="KAL3667259.1"/>
    <property type="molecule type" value="Genomic_DNA"/>
</dbReference>
<organism evidence="2 3">
    <name type="scientific">Phytophthora oleae</name>
    <dbReference type="NCBI Taxonomy" id="2107226"/>
    <lineage>
        <taxon>Eukaryota</taxon>
        <taxon>Sar</taxon>
        <taxon>Stramenopiles</taxon>
        <taxon>Oomycota</taxon>
        <taxon>Peronosporomycetes</taxon>
        <taxon>Peronosporales</taxon>
        <taxon>Peronosporaceae</taxon>
        <taxon>Phytophthora</taxon>
    </lineage>
</organism>
<dbReference type="Pfam" id="PF13920">
    <property type="entry name" value="zf-C3HC4_3"/>
    <property type="match status" value="1"/>
</dbReference>
<sequence>MPRKSITPATVVPTAPPDALGSTEEQMAETSMPPDGSAARESVQMDKTIADTTDPTPNVANTGGSQGQPSPSKRPSLPISQSLSMNVELTDRETFKRVNNYKALATSFRQLLPFARRPDGTYPPSTTCIMCSKGKPTSVFFPCQHMCVCNVCIESNDMSPDCSMHLERW</sequence>
<dbReference type="Gene3D" id="3.30.40.10">
    <property type="entry name" value="Zinc/RING finger domain, C3HC4 (zinc finger)"/>
    <property type="match status" value="1"/>
</dbReference>
<evidence type="ECO:0000313" key="2">
    <source>
        <dbReference type="EMBL" id="KAL3667259.1"/>
    </source>
</evidence>
<dbReference type="Proteomes" id="UP001632037">
    <property type="component" value="Unassembled WGS sequence"/>
</dbReference>
<proteinExistence type="predicted"/>
<evidence type="ECO:0008006" key="4">
    <source>
        <dbReference type="Google" id="ProtNLM"/>
    </source>
</evidence>
<dbReference type="AlphaFoldDB" id="A0ABD3FLN5"/>
<name>A0ABD3FLN5_9STRA</name>
<protein>
    <recommendedName>
        <fullName evidence="4">RING-type domain-containing protein</fullName>
    </recommendedName>
</protein>
<reference evidence="2 3" key="1">
    <citation type="submission" date="2024-09" db="EMBL/GenBank/DDBJ databases">
        <title>Genome sequencing and assembly of Phytophthora oleae, isolate VK10A, causative agent of rot of olive drupes.</title>
        <authorList>
            <person name="Conti Taguali S."/>
            <person name="Riolo M."/>
            <person name="La Spada F."/>
            <person name="Cacciola S.O."/>
            <person name="Dionisio G."/>
        </authorList>
    </citation>
    <scope>NUCLEOTIDE SEQUENCE [LARGE SCALE GENOMIC DNA]</scope>
    <source>
        <strain evidence="2 3">VK10A</strain>
    </source>
</reference>